<dbReference type="PRINTS" id="PR00149">
    <property type="entry name" value="FUMRATELYASE"/>
</dbReference>
<proteinExistence type="inferred from homology"/>
<feature type="domain" description="Fumarate lyase N-terminal" evidence="7">
    <location>
        <begin position="37"/>
        <end position="300"/>
    </location>
</feature>
<evidence type="ECO:0000256" key="6">
    <source>
        <dbReference type="HAMAP-Rule" id="MF_00006"/>
    </source>
</evidence>
<dbReference type="SUPFAM" id="SSF48557">
    <property type="entry name" value="L-aspartase-like"/>
    <property type="match status" value="1"/>
</dbReference>
<evidence type="ECO:0000313" key="10">
    <source>
        <dbReference type="Proteomes" id="UP000040453"/>
    </source>
</evidence>
<evidence type="ECO:0000256" key="3">
    <source>
        <dbReference type="ARBA" id="ARBA00022571"/>
    </source>
</evidence>
<dbReference type="GO" id="GO:0004056">
    <property type="term" value="F:argininosuccinate lyase activity"/>
    <property type="evidence" value="ECO:0007669"/>
    <property type="project" value="UniProtKB-UniRule"/>
</dbReference>
<dbReference type="CDD" id="cd01359">
    <property type="entry name" value="Argininosuccinate_lyase"/>
    <property type="match status" value="1"/>
</dbReference>
<gene>
    <name evidence="6 9" type="primary">argH</name>
    <name evidence="9" type="ORF">BN997_00682</name>
</gene>
<dbReference type="InterPro" id="IPR001412">
    <property type="entry name" value="aa-tRNA-synth_I_CS"/>
</dbReference>
<keyword evidence="3 6" id="KW-0055">Arginine biosynthesis</keyword>
<dbReference type="Gene3D" id="1.10.275.10">
    <property type="entry name" value="Fumarase/aspartase (N-terminal domain)"/>
    <property type="match status" value="1"/>
</dbReference>
<feature type="domain" description="Argininosuccinate lyase C-terminal" evidence="8">
    <location>
        <begin position="364"/>
        <end position="437"/>
    </location>
</feature>
<evidence type="ECO:0000256" key="1">
    <source>
        <dbReference type="ARBA" id="ARBA00004941"/>
    </source>
</evidence>
<sequence>MRERLKSNLSNNIITHLFAPSIEIEQYRSFESMMEVNKAHLVMLISEGIIKLEVGKEIMDSLEEIGEAGPEQLEIDPNLEDLYFNIEAVLINKVGKEIGGQLHTGRSRNDLYATVLRLNSRKSVLEICHLLIELRYTLLTLAEKYKNAVMTAYTHMQPAEPITLGHYLSAILYALDRDFSRFIAAFHRTNYSPLGAGATASTTFPINRKQTARLLGFINPMGNSLDGIASRDYLLEIVSAMNIFANNMSRLSQDLYIWSTDEFGLVEVDDSVAASSSIMPQKKNPITLEHIKAKSGHVLGGLVSMTSIMKNTPYGHSRDLAGESHKGFWEAVSEIKAAAVLMNETLDTVSFKEEQMIKRAKNNFSTVTELANVLVREGGISFREAHQIVGQLVSEMIEANTPVTKVTSEAIGKISYQLLGKELVITEVSINKALDPAENAKAKNAEGGPAPNTVELQLEAMRNKLHKDRKWLEEQYKVIEERKEDLSNFIK</sequence>
<evidence type="ECO:0000256" key="4">
    <source>
        <dbReference type="ARBA" id="ARBA00022605"/>
    </source>
</evidence>
<dbReference type="PROSITE" id="PS00178">
    <property type="entry name" value="AA_TRNA_LIGASE_I"/>
    <property type="match status" value="1"/>
</dbReference>
<comment type="pathway">
    <text evidence="1 6">Amino-acid biosynthesis; L-arginine biosynthesis; L-arginine from L-ornithine and carbamoyl phosphate: step 3/3.</text>
</comment>
<dbReference type="PRINTS" id="PR00145">
    <property type="entry name" value="ARGSUCLYASE"/>
</dbReference>
<dbReference type="InterPro" id="IPR022761">
    <property type="entry name" value="Fumarate_lyase_N"/>
</dbReference>
<dbReference type="HAMAP" id="MF_00006">
    <property type="entry name" value="Arg_succ_lyase"/>
    <property type="match status" value="1"/>
</dbReference>
<evidence type="ECO:0000256" key="5">
    <source>
        <dbReference type="ARBA" id="ARBA00023239"/>
    </source>
</evidence>
<name>A0A0A1MMI0_9BACI</name>
<dbReference type="OrthoDB" id="9769623at2"/>
<protein>
    <recommendedName>
        <fullName evidence="2 6">Argininosuccinate lyase</fullName>
        <shortName evidence="6">ASAL</shortName>
        <ecNumber evidence="2 6">4.3.2.1</ecNumber>
    </recommendedName>
    <alternativeName>
        <fullName evidence="6">Arginosuccinase</fullName>
    </alternativeName>
</protein>
<evidence type="ECO:0000256" key="2">
    <source>
        <dbReference type="ARBA" id="ARBA00012338"/>
    </source>
</evidence>
<accession>A0A0A1MMI0</accession>
<dbReference type="EC" id="4.3.2.1" evidence="2 6"/>
<evidence type="ECO:0000259" key="7">
    <source>
        <dbReference type="Pfam" id="PF00206"/>
    </source>
</evidence>
<dbReference type="AlphaFoldDB" id="A0A0A1MMI0"/>
<dbReference type="RefSeq" id="WP_052484880.1">
    <property type="nucleotide sequence ID" value="NZ_CDGG01000001.1"/>
</dbReference>
<organism evidence="9 10">
    <name type="scientific">Oceanobacillus oncorhynchi</name>
    <dbReference type="NCBI Taxonomy" id="545501"/>
    <lineage>
        <taxon>Bacteria</taxon>
        <taxon>Bacillati</taxon>
        <taxon>Bacillota</taxon>
        <taxon>Bacilli</taxon>
        <taxon>Bacillales</taxon>
        <taxon>Bacillaceae</taxon>
        <taxon>Oceanobacillus</taxon>
    </lineage>
</organism>
<dbReference type="Pfam" id="PF14698">
    <property type="entry name" value="ASL_C2"/>
    <property type="match status" value="1"/>
</dbReference>
<dbReference type="STRING" id="545501.BN997_00682"/>
<comment type="subcellular location">
    <subcellularLocation>
        <location evidence="6">Cytoplasm</location>
    </subcellularLocation>
</comment>
<dbReference type="Gene3D" id="1.20.200.10">
    <property type="entry name" value="Fumarase/aspartase (Central domain)"/>
    <property type="match status" value="1"/>
</dbReference>
<comment type="similarity">
    <text evidence="6">Belongs to the lyase 1 family. Argininosuccinate lyase subfamily.</text>
</comment>
<dbReference type="GO" id="GO:0006418">
    <property type="term" value="P:tRNA aminoacylation for protein translation"/>
    <property type="evidence" value="ECO:0007669"/>
    <property type="project" value="InterPro"/>
</dbReference>
<keyword evidence="10" id="KW-1185">Reference proteome</keyword>
<evidence type="ECO:0000259" key="8">
    <source>
        <dbReference type="Pfam" id="PF14698"/>
    </source>
</evidence>
<dbReference type="Proteomes" id="UP000040453">
    <property type="component" value="Unassembled WGS sequence"/>
</dbReference>
<evidence type="ECO:0000313" key="9">
    <source>
        <dbReference type="EMBL" id="CEI80872.1"/>
    </source>
</evidence>
<dbReference type="GO" id="GO:0005524">
    <property type="term" value="F:ATP binding"/>
    <property type="evidence" value="ECO:0007669"/>
    <property type="project" value="InterPro"/>
</dbReference>
<comment type="catalytic activity">
    <reaction evidence="6">
        <text>2-(N(omega)-L-arginino)succinate = fumarate + L-arginine</text>
        <dbReference type="Rhea" id="RHEA:24020"/>
        <dbReference type="ChEBI" id="CHEBI:29806"/>
        <dbReference type="ChEBI" id="CHEBI:32682"/>
        <dbReference type="ChEBI" id="CHEBI:57472"/>
        <dbReference type="EC" id="4.3.2.1"/>
    </reaction>
</comment>
<keyword evidence="4 6" id="KW-0028">Amino-acid biosynthesis</keyword>
<dbReference type="UniPathway" id="UPA00068">
    <property type="reaction ID" value="UER00114"/>
</dbReference>
<dbReference type="Gene3D" id="1.10.40.30">
    <property type="entry name" value="Fumarase/aspartase (C-terminal domain)"/>
    <property type="match status" value="1"/>
</dbReference>
<dbReference type="GO" id="GO:0005829">
    <property type="term" value="C:cytosol"/>
    <property type="evidence" value="ECO:0007669"/>
    <property type="project" value="TreeGrafter"/>
</dbReference>
<dbReference type="PANTHER" id="PTHR43814:SF1">
    <property type="entry name" value="ARGININOSUCCINATE LYASE"/>
    <property type="match status" value="1"/>
</dbReference>
<keyword evidence="5 6" id="KW-0456">Lyase</keyword>
<dbReference type="PANTHER" id="PTHR43814">
    <property type="entry name" value="ARGININOSUCCINATE LYASE"/>
    <property type="match status" value="1"/>
</dbReference>
<dbReference type="InterPro" id="IPR008948">
    <property type="entry name" value="L-Aspartase-like"/>
</dbReference>
<dbReference type="NCBIfam" id="TIGR00838">
    <property type="entry name" value="argH"/>
    <property type="match status" value="1"/>
</dbReference>
<keyword evidence="6" id="KW-0963">Cytoplasm</keyword>
<dbReference type="InterPro" id="IPR024083">
    <property type="entry name" value="Fumarase/histidase_N"/>
</dbReference>
<dbReference type="InterPro" id="IPR029419">
    <property type="entry name" value="Arg_succ_lyase_C"/>
</dbReference>
<dbReference type="InterPro" id="IPR009049">
    <property type="entry name" value="Argininosuccinate_lyase"/>
</dbReference>
<dbReference type="InterPro" id="IPR000362">
    <property type="entry name" value="Fumarate_lyase_fam"/>
</dbReference>
<dbReference type="Pfam" id="PF00206">
    <property type="entry name" value="Lyase_1"/>
    <property type="match status" value="1"/>
</dbReference>
<dbReference type="GO" id="GO:0004812">
    <property type="term" value="F:aminoacyl-tRNA ligase activity"/>
    <property type="evidence" value="ECO:0007669"/>
    <property type="project" value="InterPro"/>
</dbReference>
<dbReference type="EMBL" id="CDGG01000001">
    <property type="protein sequence ID" value="CEI80872.1"/>
    <property type="molecule type" value="Genomic_DNA"/>
</dbReference>
<reference evidence="9 10" key="1">
    <citation type="submission" date="2014-11" db="EMBL/GenBank/DDBJ databases">
        <authorList>
            <person name="Urmite Genomes Urmite Genomes"/>
        </authorList>
    </citation>
    <scope>NUCLEOTIDE SEQUENCE [LARGE SCALE GENOMIC DNA]</scope>
    <source>
        <strain evidence="9 10">Oc5</strain>
    </source>
</reference>
<dbReference type="GO" id="GO:0042450">
    <property type="term" value="P:L-arginine biosynthetic process via ornithine"/>
    <property type="evidence" value="ECO:0007669"/>
    <property type="project" value="UniProtKB-UniRule"/>
</dbReference>